<organism evidence="1 2">
    <name type="scientific">Frigoriglobus tundricola</name>
    <dbReference type="NCBI Taxonomy" id="2774151"/>
    <lineage>
        <taxon>Bacteria</taxon>
        <taxon>Pseudomonadati</taxon>
        <taxon>Planctomycetota</taxon>
        <taxon>Planctomycetia</taxon>
        <taxon>Gemmatales</taxon>
        <taxon>Gemmataceae</taxon>
        <taxon>Frigoriglobus</taxon>
    </lineage>
</organism>
<dbReference type="KEGG" id="ftj:FTUN_7077"/>
<name>A0A6M5YZT9_9BACT</name>
<proteinExistence type="predicted"/>
<accession>A0A6M5YZT9</accession>
<evidence type="ECO:0000313" key="2">
    <source>
        <dbReference type="Proteomes" id="UP000503447"/>
    </source>
</evidence>
<dbReference type="AlphaFoldDB" id="A0A6M5YZT9"/>
<dbReference type="EMBL" id="CP053452">
    <property type="protein sequence ID" value="QJW99465.1"/>
    <property type="molecule type" value="Genomic_DNA"/>
</dbReference>
<gene>
    <name evidence="1" type="ORF">FTUN_7077</name>
</gene>
<evidence type="ECO:0000313" key="1">
    <source>
        <dbReference type="EMBL" id="QJW99465.1"/>
    </source>
</evidence>
<keyword evidence="2" id="KW-1185">Reference proteome</keyword>
<dbReference type="Proteomes" id="UP000503447">
    <property type="component" value="Chromosome"/>
</dbReference>
<protein>
    <submittedName>
        <fullName evidence="1">Uncharacterized protein</fullName>
    </submittedName>
</protein>
<sequence>MKSPLAVHTPPMAYLAPDELPDSIGQFVRYLFPARLRGE</sequence>
<reference evidence="2" key="1">
    <citation type="submission" date="2020-05" db="EMBL/GenBank/DDBJ databases">
        <title>Frigoriglobus tundricola gen. nov., sp. nov., a psychrotolerant cellulolytic planctomycete of the family Gemmataceae with two divergent copies of 16S rRNA gene.</title>
        <authorList>
            <person name="Kulichevskaya I.S."/>
            <person name="Ivanova A.A."/>
            <person name="Naumoff D.G."/>
            <person name="Beletsky A.V."/>
            <person name="Rijpstra W.I.C."/>
            <person name="Sinninghe Damste J.S."/>
            <person name="Mardanov A.V."/>
            <person name="Ravin N.V."/>
            <person name="Dedysh S.N."/>
        </authorList>
    </citation>
    <scope>NUCLEOTIDE SEQUENCE [LARGE SCALE GENOMIC DNA]</scope>
    <source>
        <strain evidence="2">PL17</strain>
    </source>
</reference>